<name>K5V1A0_PHACS</name>
<dbReference type="InParanoid" id="K5V1A0"/>
<protein>
    <submittedName>
        <fullName evidence="2">Uncharacterized protein</fullName>
    </submittedName>
</protein>
<sequence>MIITALTSAFSALRVYALWQGSMAKHVFPAIVFLLGVFPVGTNIFSWIRTTTAYEDLPPLPTCTSFTNISPKLDTDVIAADVIVLALTWAKSLKQFQEMRKLNLGSSISAVLLRDGTFYFVAILAVNILQLLTYSAKGLTIGAYTIDFLQSMPPLLVQRFILNLRQLNLGAMTESNSDARHFSRFSVNFRMPSDLLGNIGEPLDHGQWEHIQEDSLSGVEPRNRVE</sequence>
<dbReference type="Proteomes" id="UP000008370">
    <property type="component" value="Unassembled WGS sequence"/>
</dbReference>
<evidence type="ECO:0000313" key="3">
    <source>
        <dbReference type="Proteomes" id="UP000008370"/>
    </source>
</evidence>
<evidence type="ECO:0000313" key="2">
    <source>
        <dbReference type="EMBL" id="EKM56266.1"/>
    </source>
</evidence>
<reference evidence="2 3" key="1">
    <citation type="journal article" date="2012" name="BMC Genomics">
        <title>Comparative genomics of the white-rot fungi, Phanerochaete carnosa and P. chrysosporium, to elucidate the genetic basis of the distinct wood types they colonize.</title>
        <authorList>
            <person name="Suzuki H."/>
            <person name="MacDonald J."/>
            <person name="Syed K."/>
            <person name="Salamov A."/>
            <person name="Hori C."/>
            <person name="Aerts A."/>
            <person name="Henrissat B."/>
            <person name="Wiebenga A."/>
            <person name="vanKuyk P.A."/>
            <person name="Barry K."/>
            <person name="Lindquist E."/>
            <person name="LaButti K."/>
            <person name="Lapidus A."/>
            <person name="Lucas S."/>
            <person name="Coutinho P."/>
            <person name="Gong Y."/>
            <person name="Samejima M."/>
            <person name="Mahadevan R."/>
            <person name="Abou-Zaid M."/>
            <person name="de Vries R.P."/>
            <person name="Igarashi K."/>
            <person name="Yadav J.S."/>
            <person name="Grigoriev I.V."/>
            <person name="Master E.R."/>
        </authorList>
    </citation>
    <scope>NUCLEOTIDE SEQUENCE [LARGE SCALE GENOMIC DNA]</scope>
    <source>
        <strain evidence="2 3">HHB-10118-sp</strain>
    </source>
</reference>
<proteinExistence type="predicted"/>
<gene>
    <name evidence="2" type="ORF">PHACADRAFT_207547</name>
</gene>
<keyword evidence="1" id="KW-0472">Membrane</keyword>
<dbReference type="AlphaFoldDB" id="K5V1A0"/>
<feature type="transmembrane region" description="Helical" evidence="1">
    <location>
        <begin position="27"/>
        <end position="48"/>
    </location>
</feature>
<dbReference type="RefSeq" id="XP_007394121.1">
    <property type="nucleotide sequence ID" value="XM_007394059.1"/>
</dbReference>
<dbReference type="HOGENOM" id="CLU_1180581_0_0_1"/>
<accession>K5V1A0</accession>
<dbReference type="EMBL" id="JH930471">
    <property type="protein sequence ID" value="EKM56266.1"/>
    <property type="molecule type" value="Genomic_DNA"/>
</dbReference>
<keyword evidence="3" id="KW-1185">Reference proteome</keyword>
<evidence type="ECO:0000256" key="1">
    <source>
        <dbReference type="SAM" id="Phobius"/>
    </source>
</evidence>
<keyword evidence="1" id="KW-0812">Transmembrane</keyword>
<dbReference type="OrthoDB" id="2802397at2759"/>
<organism evidence="2 3">
    <name type="scientific">Phanerochaete carnosa (strain HHB-10118-sp)</name>
    <name type="common">White-rot fungus</name>
    <name type="synonym">Peniophora carnosa</name>
    <dbReference type="NCBI Taxonomy" id="650164"/>
    <lineage>
        <taxon>Eukaryota</taxon>
        <taxon>Fungi</taxon>
        <taxon>Dikarya</taxon>
        <taxon>Basidiomycota</taxon>
        <taxon>Agaricomycotina</taxon>
        <taxon>Agaricomycetes</taxon>
        <taxon>Polyporales</taxon>
        <taxon>Phanerochaetaceae</taxon>
        <taxon>Phanerochaete</taxon>
    </lineage>
</organism>
<dbReference type="GeneID" id="18912626"/>
<dbReference type="KEGG" id="pco:PHACADRAFT_207547"/>
<keyword evidence="1" id="KW-1133">Transmembrane helix</keyword>
<feature type="transmembrane region" description="Helical" evidence="1">
    <location>
        <begin position="116"/>
        <end position="135"/>
    </location>
</feature>